<dbReference type="Proteomes" id="UP000585836">
    <property type="component" value="Unassembled WGS sequence"/>
</dbReference>
<sequence length="109" mass="11759">MPALLDRYQDAPSATRALIHAAMDTRRLGDRHVVEVTQRPDGGPLAVLNWATAELDPGVTMARLHLGAPETGAVQDLGQVGVGAQSPVWWNHDGEWHLGSVSLVSFESR</sequence>
<dbReference type="EMBL" id="JACHJK010000003">
    <property type="protein sequence ID" value="MBB5926352.1"/>
    <property type="molecule type" value="Genomic_DNA"/>
</dbReference>
<proteinExistence type="predicted"/>
<protein>
    <submittedName>
        <fullName evidence="1">Uncharacterized protein</fullName>
    </submittedName>
</protein>
<keyword evidence="2" id="KW-1185">Reference proteome</keyword>
<reference evidence="1 2" key="1">
    <citation type="submission" date="2020-08" db="EMBL/GenBank/DDBJ databases">
        <title>Genomic Encyclopedia of Type Strains, Phase III (KMG-III): the genomes of soil and plant-associated and newly described type strains.</title>
        <authorList>
            <person name="Whitman W."/>
        </authorList>
    </citation>
    <scope>NUCLEOTIDE SEQUENCE [LARGE SCALE GENOMIC DNA]</scope>
    <source>
        <strain evidence="1 2">CECT 3313</strain>
    </source>
</reference>
<comment type="caution">
    <text evidence="1">The sequence shown here is derived from an EMBL/GenBank/DDBJ whole genome shotgun (WGS) entry which is preliminary data.</text>
</comment>
<gene>
    <name evidence="1" type="ORF">FHS34_001808</name>
</gene>
<evidence type="ECO:0000313" key="2">
    <source>
        <dbReference type="Proteomes" id="UP000585836"/>
    </source>
</evidence>
<evidence type="ECO:0000313" key="1">
    <source>
        <dbReference type="EMBL" id="MBB5926352.1"/>
    </source>
</evidence>
<dbReference type="RefSeq" id="WP_184963064.1">
    <property type="nucleotide sequence ID" value="NZ_BAAAWF010000018.1"/>
</dbReference>
<dbReference type="AlphaFoldDB" id="A0A7W9PSB1"/>
<accession>A0A7W9PSB1</accession>
<name>A0A7W9PSB1_9ACTN</name>
<organism evidence="1 2">
    <name type="scientific">Streptomyces echinatus</name>
    <dbReference type="NCBI Taxonomy" id="67293"/>
    <lineage>
        <taxon>Bacteria</taxon>
        <taxon>Bacillati</taxon>
        <taxon>Actinomycetota</taxon>
        <taxon>Actinomycetes</taxon>
        <taxon>Kitasatosporales</taxon>
        <taxon>Streptomycetaceae</taxon>
        <taxon>Streptomyces</taxon>
    </lineage>
</organism>